<proteinExistence type="predicted"/>
<evidence type="ECO:0000256" key="1">
    <source>
        <dbReference type="SAM" id="MobiDB-lite"/>
    </source>
</evidence>
<dbReference type="EMBL" id="CAUYUJ010019282">
    <property type="protein sequence ID" value="CAK0889980.1"/>
    <property type="molecule type" value="Genomic_DNA"/>
</dbReference>
<sequence length="348" mass="37337">MLPLVLLVPLALLSLDLLAPWPAGAGAGLAPALVPQDWAPEAARARRLAENPAENQSSNPYSLEAEEEELKKEVEEVFNGSWRDPRDSDGDGLLVFVLVFSMLLLFAPFLLMGFSVCGCLGVLLFAFKYKADVTEKRPPLRDGAAQLPSGDFATGVFRCLDDSHTCLHAYCCTLCRAGDTYQGAGITQYWMVVGIFVVAHIIGRFVQTLVHVMTVEMFGGGGADPEHASQSLDPTPGAMIMIYFNLVSLLVASLIVGAVFQNYRRKLRVKLGGSEEGGPSVFVDFLMLAFCMPCAVAQEARELDAATGVKVECCCTLKATSGAPLDGQPFLGQPQPLIGQPVHQGVSQ</sequence>
<gene>
    <name evidence="4" type="ORF">PCOR1329_LOCUS70329</name>
</gene>
<evidence type="ECO:0000256" key="2">
    <source>
        <dbReference type="SAM" id="Phobius"/>
    </source>
</evidence>
<evidence type="ECO:0000313" key="4">
    <source>
        <dbReference type="EMBL" id="CAK0889980.1"/>
    </source>
</evidence>
<keyword evidence="5" id="KW-1185">Reference proteome</keyword>
<dbReference type="InterPro" id="IPR006461">
    <property type="entry name" value="PLAC_motif_containing"/>
</dbReference>
<feature type="transmembrane region" description="Helical" evidence="2">
    <location>
        <begin position="189"/>
        <end position="210"/>
    </location>
</feature>
<name>A0ABN9WWJ9_9DINO</name>
<dbReference type="Pfam" id="PF04749">
    <property type="entry name" value="PLAC8"/>
    <property type="match status" value="1"/>
</dbReference>
<comment type="caution">
    <text evidence="4">The sequence shown here is derived from an EMBL/GenBank/DDBJ whole genome shotgun (WGS) entry which is preliminary data.</text>
</comment>
<feature type="transmembrane region" description="Helical" evidence="2">
    <location>
        <begin position="240"/>
        <end position="260"/>
    </location>
</feature>
<keyword evidence="2" id="KW-1133">Transmembrane helix</keyword>
<feature type="chain" id="PRO_5045633715" evidence="3">
    <location>
        <begin position="27"/>
        <end position="348"/>
    </location>
</feature>
<dbReference type="NCBIfam" id="TIGR01571">
    <property type="entry name" value="A_thal_Cys_rich"/>
    <property type="match status" value="1"/>
</dbReference>
<keyword evidence="2" id="KW-0472">Membrane</keyword>
<evidence type="ECO:0000256" key="3">
    <source>
        <dbReference type="SAM" id="SignalP"/>
    </source>
</evidence>
<keyword evidence="2" id="KW-0812">Transmembrane</keyword>
<keyword evidence="3" id="KW-0732">Signal</keyword>
<organism evidence="4 5">
    <name type="scientific">Prorocentrum cordatum</name>
    <dbReference type="NCBI Taxonomy" id="2364126"/>
    <lineage>
        <taxon>Eukaryota</taxon>
        <taxon>Sar</taxon>
        <taxon>Alveolata</taxon>
        <taxon>Dinophyceae</taxon>
        <taxon>Prorocentrales</taxon>
        <taxon>Prorocentraceae</taxon>
        <taxon>Prorocentrum</taxon>
    </lineage>
</organism>
<reference evidence="4" key="1">
    <citation type="submission" date="2023-10" db="EMBL/GenBank/DDBJ databases">
        <authorList>
            <person name="Chen Y."/>
            <person name="Shah S."/>
            <person name="Dougan E. K."/>
            <person name="Thang M."/>
            <person name="Chan C."/>
        </authorList>
    </citation>
    <scope>NUCLEOTIDE SEQUENCE [LARGE SCALE GENOMIC DNA]</scope>
</reference>
<evidence type="ECO:0000313" key="5">
    <source>
        <dbReference type="Proteomes" id="UP001189429"/>
    </source>
</evidence>
<dbReference type="Proteomes" id="UP001189429">
    <property type="component" value="Unassembled WGS sequence"/>
</dbReference>
<accession>A0ABN9WWJ9</accession>
<feature type="transmembrane region" description="Helical" evidence="2">
    <location>
        <begin position="94"/>
        <end position="127"/>
    </location>
</feature>
<protein>
    <submittedName>
        <fullName evidence="4">Uncharacterized protein</fullName>
    </submittedName>
</protein>
<feature type="signal peptide" evidence="3">
    <location>
        <begin position="1"/>
        <end position="26"/>
    </location>
</feature>
<feature type="region of interest" description="Disordered" evidence="1">
    <location>
        <begin position="46"/>
        <end position="66"/>
    </location>
</feature>